<dbReference type="Proteomes" id="UP001174694">
    <property type="component" value="Unassembled WGS sequence"/>
</dbReference>
<comment type="similarity">
    <text evidence="2">Belongs to the class-II aminoacyl-tRNA synthetase family.</text>
</comment>
<feature type="domain" description="Aminoacyl-transfer RNA synthetases class-II family profile" evidence="13">
    <location>
        <begin position="49"/>
        <end position="486"/>
    </location>
</feature>
<dbReference type="Gene3D" id="3.30.930.10">
    <property type="entry name" value="Bira Bifunctional Protein, Domain 2"/>
    <property type="match status" value="2"/>
</dbReference>
<reference evidence="14" key="1">
    <citation type="submission" date="2022-07" db="EMBL/GenBank/DDBJ databases">
        <title>Fungi with potential for degradation of polypropylene.</title>
        <authorList>
            <person name="Gostincar C."/>
        </authorList>
    </citation>
    <scope>NUCLEOTIDE SEQUENCE</scope>
    <source>
        <strain evidence="14">EXF-13308</strain>
    </source>
</reference>
<gene>
    <name evidence="14" type="ORF">NKR23_g131</name>
</gene>
<dbReference type="InterPro" id="IPR050062">
    <property type="entry name" value="Pro-tRNA_synthetase"/>
</dbReference>
<dbReference type="EC" id="6.1.1.15" evidence="4"/>
<dbReference type="EMBL" id="JANBVO010000001">
    <property type="protein sequence ID" value="KAJ9157717.1"/>
    <property type="molecule type" value="Genomic_DNA"/>
</dbReference>
<accession>A0AA38S2M1</accession>
<evidence type="ECO:0000313" key="14">
    <source>
        <dbReference type="EMBL" id="KAJ9157717.1"/>
    </source>
</evidence>
<comment type="catalytic activity">
    <reaction evidence="12">
        <text>tRNA(Pro) + L-proline + ATP = L-prolyl-tRNA(Pro) + AMP + diphosphate</text>
        <dbReference type="Rhea" id="RHEA:14305"/>
        <dbReference type="Rhea" id="RHEA-COMP:9700"/>
        <dbReference type="Rhea" id="RHEA-COMP:9702"/>
        <dbReference type="ChEBI" id="CHEBI:30616"/>
        <dbReference type="ChEBI" id="CHEBI:33019"/>
        <dbReference type="ChEBI" id="CHEBI:60039"/>
        <dbReference type="ChEBI" id="CHEBI:78442"/>
        <dbReference type="ChEBI" id="CHEBI:78532"/>
        <dbReference type="ChEBI" id="CHEBI:456215"/>
        <dbReference type="EC" id="6.1.1.15"/>
    </reaction>
</comment>
<keyword evidence="8" id="KW-0067">ATP-binding</keyword>
<dbReference type="PANTHER" id="PTHR42753">
    <property type="entry name" value="MITOCHONDRIAL RIBOSOME PROTEIN L39/PROLYL-TRNA LIGASE FAMILY MEMBER"/>
    <property type="match status" value="1"/>
</dbReference>
<evidence type="ECO:0000259" key="13">
    <source>
        <dbReference type="PROSITE" id="PS50862"/>
    </source>
</evidence>
<evidence type="ECO:0000256" key="6">
    <source>
        <dbReference type="ARBA" id="ARBA00022598"/>
    </source>
</evidence>
<evidence type="ECO:0000256" key="4">
    <source>
        <dbReference type="ARBA" id="ARBA00012831"/>
    </source>
</evidence>
<evidence type="ECO:0000256" key="11">
    <source>
        <dbReference type="ARBA" id="ARBA00029731"/>
    </source>
</evidence>
<dbReference type="Pfam" id="PF00587">
    <property type="entry name" value="tRNA-synt_2b"/>
    <property type="match status" value="1"/>
</dbReference>
<dbReference type="GO" id="GO:0006433">
    <property type="term" value="P:prolyl-tRNA aminoacylation"/>
    <property type="evidence" value="ECO:0007669"/>
    <property type="project" value="InterPro"/>
</dbReference>
<comment type="subcellular location">
    <subcellularLocation>
        <location evidence="1">Cytoplasm</location>
    </subcellularLocation>
</comment>
<dbReference type="GO" id="GO:0004827">
    <property type="term" value="F:proline-tRNA ligase activity"/>
    <property type="evidence" value="ECO:0007669"/>
    <property type="project" value="UniProtKB-EC"/>
</dbReference>
<keyword evidence="10" id="KW-0030">Aminoacyl-tRNA synthetase</keyword>
<dbReference type="Pfam" id="PF03129">
    <property type="entry name" value="HGTP_anticodon"/>
    <property type="match status" value="1"/>
</dbReference>
<evidence type="ECO:0000256" key="7">
    <source>
        <dbReference type="ARBA" id="ARBA00022741"/>
    </source>
</evidence>
<dbReference type="InterPro" id="IPR036621">
    <property type="entry name" value="Anticodon-bd_dom_sf"/>
</dbReference>
<evidence type="ECO:0000313" key="15">
    <source>
        <dbReference type="Proteomes" id="UP001174694"/>
    </source>
</evidence>
<dbReference type="PRINTS" id="PR01046">
    <property type="entry name" value="TRNASYNTHPRO"/>
</dbReference>
<dbReference type="GO" id="GO:0005739">
    <property type="term" value="C:mitochondrion"/>
    <property type="evidence" value="ECO:0007669"/>
    <property type="project" value="TreeGrafter"/>
</dbReference>
<evidence type="ECO:0000256" key="10">
    <source>
        <dbReference type="ARBA" id="ARBA00023146"/>
    </source>
</evidence>
<dbReference type="InterPro" id="IPR002314">
    <property type="entry name" value="aa-tRNA-synt_IIb"/>
</dbReference>
<dbReference type="InterPro" id="IPR004500">
    <property type="entry name" value="Pro-tRNA-synth_IIa_bac-type"/>
</dbReference>
<dbReference type="AlphaFoldDB" id="A0AA38S2M1"/>
<dbReference type="InterPro" id="IPR002316">
    <property type="entry name" value="Pro-tRNA-ligase_IIa"/>
</dbReference>
<evidence type="ECO:0000256" key="1">
    <source>
        <dbReference type="ARBA" id="ARBA00004496"/>
    </source>
</evidence>
<evidence type="ECO:0000256" key="3">
    <source>
        <dbReference type="ARBA" id="ARBA00011738"/>
    </source>
</evidence>
<dbReference type="InterPro" id="IPR006195">
    <property type="entry name" value="aa-tRNA-synth_II"/>
</dbReference>
<comment type="subunit">
    <text evidence="3">Homodimer.</text>
</comment>
<organism evidence="14 15">
    <name type="scientific">Pleurostoma richardsiae</name>
    <dbReference type="NCBI Taxonomy" id="41990"/>
    <lineage>
        <taxon>Eukaryota</taxon>
        <taxon>Fungi</taxon>
        <taxon>Dikarya</taxon>
        <taxon>Ascomycota</taxon>
        <taxon>Pezizomycotina</taxon>
        <taxon>Sordariomycetes</taxon>
        <taxon>Sordariomycetidae</taxon>
        <taxon>Calosphaeriales</taxon>
        <taxon>Pleurostomataceae</taxon>
        <taxon>Pleurostoma</taxon>
    </lineage>
</organism>
<dbReference type="SUPFAM" id="SSF55681">
    <property type="entry name" value="Class II aaRS and biotin synthetases"/>
    <property type="match status" value="1"/>
</dbReference>
<dbReference type="PROSITE" id="PS50862">
    <property type="entry name" value="AA_TRNA_LIGASE_II"/>
    <property type="match status" value="1"/>
</dbReference>
<dbReference type="InterPro" id="IPR045864">
    <property type="entry name" value="aa-tRNA-synth_II/BPL/LPL"/>
</dbReference>
<dbReference type="PANTHER" id="PTHR42753:SF2">
    <property type="entry name" value="PROLINE--TRNA LIGASE"/>
    <property type="match status" value="1"/>
</dbReference>
<keyword evidence="9" id="KW-0648">Protein biosynthesis</keyword>
<dbReference type="NCBIfam" id="TIGR00409">
    <property type="entry name" value="proS_fam_II"/>
    <property type="match status" value="1"/>
</dbReference>
<dbReference type="FunFam" id="3.30.930.10:FF:000066">
    <property type="entry name" value="Proline--tRNA ligase"/>
    <property type="match status" value="1"/>
</dbReference>
<evidence type="ECO:0000256" key="9">
    <source>
        <dbReference type="ARBA" id="ARBA00022917"/>
    </source>
</evidence>
<dbReference type="Gene3D" id="3.40.50.800">
    <property type="entry name" value="Anticodon-binding domain"/>
    <property type="match status" value="1"/>
</dbReference>
<keyword evidence="15" id="KW-1185">Reference proteome</keyword>
<evidence type="ECO:0000256" key="8">
    <source>
        <dbReference type="ARBA" id="ARBA00022840"/>
    </source>
</evidence>
<sequence>MYHRARLSNIWAPTGGIAATEKEDAQAKLIRAGFLRQSHAGIFHMLPMGRRVQDKIERLIDKHMEGLGASKLSLSTISSAALWEKSGRLANISSELFQFQDRKDVGYLLSPTHEEEITTLVAQTVKSYKSLPLRLYQITRKYRDEARPRHGLFRSREFTMKDLYTFDYTVAAALETYEQVRAAYDRLFAEMKLPVLVAKASSGDMGGDLSHEYHLSTSFGEDNVVSCDSCDYVVNDELAETLIPEGQKASEELHVWRGISKDRRVLVNVWYPSSLGDRVFSNADINVTAVKAVVPELDTSIENSLPFWQAALKSDQAAAQPSSEGLHPRLVNVVDCRVPDSLKQQIGTADSTLPLWPEGIDLELTKAVPSLTPSDDPNTPRKPLNLLRVADGDKCPHCDSGSLKVQKALELGHTFYLGTRYSAPLGAQVRVPAEVLDPASAPSTGESALVLMQMGCHGIGVSRIIGAVADHLADPAGLNWPRAIAPYEAVVIARGDEPGAAEVYDALAAGGGGAVIDAVLDDRPGMALPWKMKDADLTGYPVMVVLGREWAASRRCEVQCRRLGVREHVPFENLRERVEELLKEL</sequence>
<keyword evidence="5" id="KW-0963">Cytoplasm</keyword>
<comment type="caution">
    <text evidence="14">The sequence shown here is derived from an EMBL/GenBank/DDBJ whole genome shotgun (WGS) entry which is preliminary data.</text>
</comment>
<name>A0AA38S2M1_9PEZI</name>
<evidence type="ECO:0000256" key="2">
    <source>
        <dbReference type="ARBA" id="ARBA00008226"/>
    </source>
</evidence>
<protein>
    <recommendedName>
        <fullName evidence="4">proline--tRNA ligase</fullName>
        <ecNumber evidence="4">6.1.1.15</ecNumber>
    </recommendedName>
    <alternativeName>
        <fullName evidence="11">Prolyl-tRNA synthetase</fullName>
    </alternativeName>
</protein>
<keyword evidence="6 14" id="KW-0436">Ligase</keyword>
<dbReference type="InterPro" id="IPR004154">
    <property type="entry name" value="Anticodon-bd"/>
</dbReference>
<keyword evidence="7" id="KW-0547">Nucleotide-binding</keyword>
<dbReference type="SUPFAM" id="SSF52954">
    <property type="entry name" value="Class II aaRS ABD-related"/>
    <property type="match status" value="1"/>
</dbReference>
<evidence type="ECO:0000256" key="12">
    <source>
        <dbReference type="ARBA" id="ARBA00047671"/>
    </source>
</evidence>
<dbReference type="GO" id="GO:0005524">
    <property type="term" value="F:ATP binding"/>
    <property type="evidence" value="ECO:0007669"/>
    <property type="project" value="UniProtKB-KW"/>
</dbReference>
<evidence type="ECO:0000256" key="5">
    <source>
        <dbReference type="ARBA" id="ARBA00022490"/>
    </source>
</evidence>
<proteinExistence type="inferred from homology"/>